<dbReference type="PANTHER" id="PTHR46411:SF2">
    <property type="entry name" value="AAA+ ATPASE DOMAIN-CONTAINING PROTEIN"/>
    <property type="match status" value="1"/>
</dbReference>
<sequence length="767" mass="87075">MADRVSSSPEYAISHAITIQGRKQYVSTNNRRKKVLRACDRCRVRKTKCDGFPPCRRCRRDGFVCTTENAAKNDFRRLSPGCTEVFEQTHSAVKAAIQSLYLMVRNGEAWDFDEPEVDDRGELKVHDIVHKLGYSLPCTEAKPPAPPMALEEEAMSKENASQQKRQIEDQILKEEAIVGDAGLLTPCQDEQSPPQQYVESFTDSSKSSIDDNVGSDTLSILAQQWANGFYTDLSAPILGPDLMALHWPQSDSMSEATSESVSANIPLLFQPAVFNMPTANTLDFQLDWNSRLERAELLTLVHMRASLSDRFNYCIFYNITKIPVLAVFRCFFEALREASARSAPPTLGSQLCLSNDADGAAAEGEYMEIMSKDLNNAIEAVKEADTQQNSIDESLLLGWNREHNMVAPYLHFYHTRNLLRDHVPQLPERQSQHINLLLDYLDKEFSPEYQQAERLLLRDGLVSKKHFHKLFGPREIIFTVEEGNHIAMVSKYPPLPGSNPIRLECEMWKFNGRFAKSKRIVTMPWPQHAAEMDKVPIKSLGIFPLRFDEQVEHRLRRRGKLFWKLRKPRLILYNAPSQVLDYRMKNGRVTTIGSHRVSLTSCWQLYPSSTTNNIWLRITRQDVALVFLTSINEEDHADSTFTGKLVVDYAADIVWNEDLFDKLLIPEGKSILRALLPGNKASVDAEAERDRGRLILFRGEPGTDKTLAAEAFARLARKPLYRLTPYEVGIELPQVENNIKEAFYLGDVWGAGIVPILTLLDTDFGFS</sequence>
<dbReference type="Pfam" id="PF22942">
    <property type="entry name" value="DUF7025"/>
    <property type="match status" value="1"/>
</dbReference>
<feature type="coiled-coil region" evidence="2">
    <location>
        <begin position="150"/>
        <end position="177"/>
    </location>
</feature>
<reference evidence="4 5" key="1">
    <citation type="submission" date="2020-01" db="EMBL/GenBank/DDBJ databases">
        <title>Identification and distribution of gene clusters putatively required for synthesis of sphingolipid metabolism inhibitors in phylogenetically diverse species of the filamentous fungus Fusarium.</title>
        <authorList>
            <person name="Kim H.-S."/>
            <person name="Busman M."/>
            <person name="Brown D.W."/>
            <person name="Divon H."/>
            <person name="Uhlig S."/>
            <person name="Proctor R.H."/>
        </authorList>
    </citation>
    <scope>NUCLEOTIDE SEQUENCE [LARGE SCALE GENOMIC DNA]</scope>
    <source>
        <strain evidence="4 5">NRRL 13308</strain>
    </source>
</reference>
<dbReference type="SMART" id="SM00066">
    <property type="entry name" value="GAL4"/>
    <property type="match status" value="1"/>
</dbReference>
<name>A0A8H4N942_9HYPO</name>
<evidence type="ECO:0000256" key="2">
    <source>
        <dbReference type="SAM" id="Coils"/>
    </source>
</evidence>
<evidence type="ECO:0000259" key="3">
    <source>
        <dbReference type="PROSITE" id="PS50048"/>
    </source>
</evidence>
<keyword evidence="5" id="KW-1185">Reference proteome</keyword>
<evidence type="ECO:0000313" key="4">
    <source>
        <dbReference type="EMBL" id="KAF4415908.1"/>
    </source>
</evidence>
<dbReference type="OrthoDB" id="10042665at2759"/>
<dbReference type="PANTHER" id="PTHR46411">
    <property type="entry name" value="FAMILY ATPASE, PUTATIVE-RELATED"/>
    <property type="match status" value="1"/>
</dbReference>
<keyword evidence="1" id="KW-0539">Nucleus</keyword>
<comment type="caution">
    <text evidence="4">The sequence shown here is derived from an EMBL/GenBank/DDBJ whole genome shotgun (WGS) entry which is preliminary data.</text>
</comment>
<dbReference type="InterPro" id="IPR036864">
    <property type="entry name" value="Zn2-C6_fun-type_DNA-bd_sf"/>
</dbReference>
<dbReference type="GO" id="GO:0016787">
    <property type="term" value="F:hydrolase activity"/>
    <property type="evidence" value="ECO:0007669"/>
    <property type="project" value="UniProtKB-KW"/>
</dbReference>
<evidence type="ECO:0000313" key="5">
    <source>
        <dbReference type="Proteomes" id="UP000536711"/>
    </source>
</evidence>
<dbReference type="InterPro" id="IPR054289">
    <property type="entry name" value="DUF7025"/>
</dbReference>
<dbReference type="InterPro" id="IPR027417">
    <property type="entry name" value="P-loop_NTPase"/>
</dbReference>
<keyword evidence="2" id="KW-0175">Coiled coil</keyword>
<dbReference type="SUPFAM" id="SSF52540">
    <property type="entry name" value="P-loop containing nucleoside triphosphate hydrolases"/>
    <property type="match status" value="1"/>
</dbReference>
<dbReference type="SUPFAM" id="SSF57701">
    <property type="entry name" value="Zn2/Cys6 DNA-binding domain"/>
    <property type="match status" value="1"/>
</dbReference>
<gene>
    <name evidence="4" type="ORF">FACUT_12997</name>
</gene>
<accession>A0A8H4N942</accession>
<dbReference type="Proteomes" id="UP000536711">
    <property type="component" value="Unassembled WGS sequence"/>
</dbReference>
<evidence type="ECO:0000256" key="1">
    <source>
        <dbReference type="ARBA" id="ARBA00023242"/>
    </source>
</evidence>
<proteinExistence type="predicted"/>
<dbReference type="GO" id="GO:0008270">
    <property type="term" value="F:zinc ion binding"/>
    <property type="evidence" value="ECO:0007669"/>
    <property type="project" value="InterPro"/>
</dbReference>
<dbReference type="Gene3D" id="4.10.240.10">
    <property type="entry name" value="Zn(2)-C6 fungal-type DNA-binding domain"/>
    <property type="match status" value="1"/>
</dbReference>
<dbReference type="EMBL" id="JAADJF010000504">
    <property type="protein sequence ID" value="KAF4415908.1"/>
    <property type="molecule type" value="Genomic_DNA"/>
</dbReference>
<feature type="domain" description="Zn(2)-C6 fungal-type" evidence="3">
    <location>
        <begin position="38"/>
        <end position="67"/>
    </location>
</feature>
<dbReference type="Pfam" id="PF00172">
    <property type="entry name" value="Zn_clus"/>
    <property type="match status" value="1"/>
</dbReference>
<dbReference type="PROSITE" id="PS00463">
    <property type="entry name" value="ZN2_CY6_FUNGAL_1"/>
    <property type="match status" value="1"/>
</dbReference>
<dbReference type="CDD" id="cd00067">
    <property type="entry name" value="GAL4"/>
    <property type="match status" value="1"/>
</dbReference>
<dbReference type="AlphaFoldDB" id="A0A8H4N942"/>
<dbReference type="InterPro" id="IPR001138">
    <property type="entry name" value="Zn2Cys6_DnaBD"/>
</dbReference>
<organism evidence="4 5">
    <name type="scientific">Fusarium acutatum</name>
    <dbReference type="NCBI Taxonomy" id="78861"/>
    <lineage>
        <taxon>Eukaryota</taxon>
        <taxon>Fungi</taxon>
        <taxon>Dikarya</taxon>
        <taxon>Ascomycota</taxon>
        <taxon>Pezizomycotina</taxon>
        <taxon>Sordariomycetes</taxon>
        <taxon>Hypocreomycetidae</taxon>
        <taxon>Hypocreales</taxon>
        <taxon>Nectriaceae</taxon>
        <taxon>Fusarium</taxon>
        <taxon>Fusarium fujikuroi species complex</taxon>
    </lineage>
</organism>
<dbReference type="PROSITE" id="PS50048">
    <property type="entry name" value="ZN2_CY6_FUNGAL_2"/>
    <property type="match status" value="1"/>
</dbReference>
<keyword evidence="4" id="KW-0378">Hydrolase</keyword>
<protein>
    <submittedName>
        <fullName evidence="4">P-loop containing nucleoside triphosphate hydrolase</fullName>
    </submittedName>
</protein>
<dbReference type="GO" id="GO:0000981">
    <property type="term" value="F:DNA-binding transcription factor activity, RNA polymerase II-specific"/>
    <property type="evidence" value="ECO:0007669"/>
    <property type="project" value="InterPro"/>
</dbReference>